<dbReference type="Pfam" id="PF21087">
    <property type="entry name" value="Glyco_hydro_134"/>
    <property type="match status" value="2"/>
</dbReference>
<organism evidence="2 3">
    <name type="scientific">Penicillium daleae</name>
    <dbReference type="NCBI Taxonomy" id="63821"/>
    <lineage>
        <taxon>Eukaryota</taxon>
        <taxon>Fungi</taxon>
        <taxon>Dikarya</taxon>
        <taxon>Ascomycota</taxon>
        <taxon>Pezizomycotina</taxon>
        <taxon>Eurotiomycetes</taxon>
        <taxon>Eurotiomycetidae</taxon>
        <taxon>Eurotiales</taxon>
        <taxon>Aspergillaceae</taxon>
        <taxon>Penicillium</taxon>
    </lineage>
</organism>
<evidence type="ECO:0000256" key="1">
    <source>
        <dbReference type="SAM" id="SignalP"/>
    </source>
</evidence>
<accession>A0AAD6C1S6</accession>
<dbReference type="InterPro" id="IPR049168">
    <property type="entry name" value="Glyco_hydro_134"/>
</dbReference>
<proteinExistence type="predicted"/>
<dbReference type="Proteomes" id="UP001213681">
    <property type="component" value="Unassembled WGS sequence"/>
</dbReference>
<evidence type="ECO:0000313" key="2">
    <source>
        <dbReference type="EMBL" id="KAJ5443956.1"/>
    </source>
</evidence>
<feature type="signal peptide" evidence="1">
    <location>
        <begin position="1"/>
        <end position="18"/>
    </location>
</feature>
<name>A0AAD6C1S6_9EURO</name>
<reference evidence="2" key="2">
    <citation type="journal article" date="2023" name="IMA Fungus">
        <title>Comparative genomic study of the Penicillium genus elucidates a diverse pangenome and 15 lateral gene transfer events.</title>
        <authorList>
            <person name="Petersen C."/>
            <person name="Sorensen T."/>
            <person name="Nielsen M.R."/>
            <person name="Sondergaard T.E."/>
            <person name="Sorensen J.L."/>
            <person name="Fitzpatrick D.A."/>
            <person name="Frisvad J.C."/>
            <person name="Nielsen K.L."/>
        </authorList>
    </citation>
    <scope>NUCLEOTIDE SEQUENCE</scope>
    <source>
        <strain evidence="2">IBT 16125</strain>
    </source>
</reference>
<dbReference type="RefSeq" id="XP_056764036.1">
    <property type="nucleotide sequence ID" value="XM_056911210.1"/>
</dbReference>
<sequence length="206" mass="22587">MKGIHVLISSLFVFGALASPVKRDDRGSYTVSGLGQRKQAILNAGGNTLDLAIAMLETETMTTDYTYGDGKTEDAANFGLFKQNWGMLRVCATRYGLAGQTEAQWNNGALLNSNVYADVASRWDCQNYYGVDLWFAGHRDGASGLANPNTDDINSIFPCPSYPGCRLTDSSLADYKNAVYWIQGQIDSNSVYKSDDTRFWVDVTAI</sequence>
<protein>
    <submittedName>
        <fullName evidence="2">Uncharacterized protein</fullName>
    </submittedName>
</protein>
<evidence type="ECO:0000313" key="3">
    <source>
        <dbReference type="Proteomes" id="UP001213681"/>
    </source>
</evidence>
<dbReference type="GeneID" id="81601453"/>
<dbReference type="AlphaFoldDB" id="A0AAD6C1S6"/>
<gene>
    <name evidence="2" type="ORF">N7458_007828</name>
</gene>
<keyword evidence="1" id="KW-0732">Signal</keyword>
<dbReference type="EMBL" id="JAPVEA010000007">
    <property type="protein sequence ID" value="KAJ5443956.1"/>
    <property type="molecule type" value="Genomic_DNA"/>
</dbReference>
<feature type="chain" id="PRO_5042032505" evidence="1">
    <location>
        <begin position="19"/>
        <end position="206"/>
    </location>
</feature>
<comment type="caution">
    <text evidence="2">The sequence shown here is derived from an EMBL/GenBank/DDBJ whole genome shotgun (WGS) entry which is preliminary data.</text>
</comment>
<reference evidence="2" key="1">
    <citation type="submission" date="2022-12" db="EMBL/GenBank/DDBJ databases">
        <authorList>
            <person name="Petersen C."/>
        </authorList>
    </citation>
    <scope>NUCLEOTIDE SEQUENCE</scope>
    <source>
        <strain evidence="2">IBT 16125</strain>
    </source>
</reference>
<keyword evidence="3" id="KW-1185">Reference proteome</keyword>